<reference evidence="2" key="1">
    <citation type="submission" date="2021-02" db="EMBL/GenBank/DDBJ databases">
        <authorList>
            <person name="Nowell W R."/>
        </authorList>
    </citation>
    <scope>NUCLEOTIDE SEQUENCE</scope>
</reference>
<evidence type="ECO:0000313" key="2">
    <source>
        <dbReference type="EMBL" id="CAF0831596.1"/>
    </source>
</evidence>
<dbReference type="EMBL" id="CAJNOR010000185">
    <property type="protein sequence ID" value="CAF0831596.1"/>
    <property type="molecule type" value="Genomic_DNA"/>
</dbReference>
<name>A0A813UND9_ADIRI</name>
<organism evidence="2 4">
    <name type="scientific">Adineta ricciae</name>
    <name type="common">Rotifer</name>
    <dbReference type="NCBI Taxonomy" id="249248"/>
    <lineage>
        <taxon>Eukaryota</taxon>
        <taxon>Metazoa</taxon>
        <taxon>Spiralia</taxon>
        <taxon>Gnathifera</taxon>
        <taxon>Rotifera</taxon>
        <taxon>Eurotatoria</taxon>
        <taxon>Bdelloidea</taxon>
        <taxon>Adinetida</taxon>
        <taxon>Adinetidae</taxon>
        <taxon>Adineta</taxon>
    </lineage>
</organism>
<dbReference type="InterPro" id="IPR036047">
    <property type="entry name" value="F-box-like_dom_sf"/>
</dbReference>
<dbReference type="Proteomes" id="UP000663852">
    <property type="component" value="Unassembled WGS sequence"/>
</dbReference>
<keyword evidence="4" id="KW-1185">Reference proteome</keyword>
<dbReference type="Pfam" id="PF00646">
    <property type="entry name" value="F-box"/>
    <property type="match status" value="1"/>
</dbReference>
<gene>
    <name evidence="3" type="ORF">EDS130_LOCUS39903</name>
    <name evidence="2" type="ORF">XAT740_LOCUS4489</name>
</gene>
<dbReference type="EMBL" id="CAJNOJ010000462">
    <property type="protein sequence ID" value="CAF1457050.1"/>
    <property type="molecule type" value="Genomic_DNA"/>
</dbReference>
<dbReference type="PROSITE" id="PS50181">
    <property type="entry name" value="FBOX"/>
    <property type="match status" value="1"/>
</dbReference>
<dbReference type="AlphaFoldDB" id="A0A813UND9"/>
<dbReference type="Proteomes" id="UP000663828">
    <property type="component" value="Unassembled WGS sequence"/>
</dbReference>
<accession>A0A813UND9</accession>
<dbReference type="SUPFAM" id="SSF81383">
    <property type="entry name" value="F-box domain"/>
    <property type="match status" value="1"/>
</dbReference>
<evidence type="ECO:0000259" key="1">
    <source>
        <dbReference type="PROSITE" id="PS50181"/>
    </source>
</evidence>
<dbReference type="InterPro" id="IPR001810">
    <property type="entry name" value="F-box_dom"/>
</dbReference>
<proteinExistence type="predicted"/>
<protein>
    <recommendedName>
        <fullName evidence="1">F-box domain-containing protein</fullName>
    </recommendedName>
</protein>
<evidence type="ECO:0000313" key="3">
    <source>
        <dbReference type="EMBL" id="CAF1457050.1"/>
    </source>
</evidence>
<comment type="caution">
    <text evidence="2">The sequence shown here is derived from an EMBL/GenBank/DDBJ whole genome shotgun (WGS) entry which is preliminary data.</text>
</comment>
<evidence type="ECO:0000313" key="4">
    <source>
        <dbReference type="Proteomes" id="UP000663828"/>
    </source>
</evidence>
<sequence length="573" mass="67305">MDGLPVEIIHRIFDHLEASTILFSIQVLSRSFRSMVNSYNRFSLNFKKLSQQHFRLLCRLLSPQQIISLTFANEFDESNEIYLFLSSILRLQSFTRLQNLTLEQIDEYQLQFLLKRLNLASIRSFTVSIRKYDKQLVRITESLLTSIFIQPTLRQLNLSLKERHIFYVNCKLISTIRRLLICNYNIIDNLHEIFLCCPHLHTVVLKYWHHRGHLGRISGYKLRSTFQQIRSLSIENFRATIDTIESLLSLVPSLNYLKLVGRSEDCIVDGSRWEHLLQTSLPQLNKFEFFFHQYSNHNKTLDELNYIHAAFQTPFWIDHKQWFTIFGYTTASKTDIRIYTIPICTSAFTYDLQWTQFPSPTLTAMTMKNDTVKEITVELREYNDRGIEKKETMKNYFHFDKVTCLTLNLSSQEHILLLASIFVTIDITNIMQMTISGFSMPPDALLKLLNFCFEKAHNLRSLAIGDFSYESDSDIPFEGICSILPRQLQHLDINIVDIEQIKMLLERCKNLLTLKLGVRLHMIAGIKQWFDDNTINSMYSDGYYLVFVWLGKMNIECTKNEMVKKRMKIDSSS</sequence>
<dbReference type="SMART" id="SM00256">
    <property type="entry name" value="FBOX"/>
    <property type="match status" value="1"/>
</dbReference>
<feature type="domain" description="F-box" evidence="1">
    <location>
        <begin position="1"/>
        <end position="49"/>
    </location>
</feature>